<evidence type="ECO:0000256" key="3">
    <source>
        <dbReference type="ARBA" id="ARBA00023242"/>
    </source>
</evidence>
<evidence type="ECO:0000256" key="1">
    <source>
        <dbReference type="ARBA" id="ARBA00004123"/>
    </source>
</evidence>
<dbReference type="InParanoid" id="A0A0D1XWP8"/>
<dbReference type="AlphaFoldDB" id="A0A0D1XWP8"/>
<dbReference type="Pfam" id="PF04082">
    <property type="entry name" value="Fungal_trans"/>
    <property type="match status" value="1"/>
</dbReference>
<dbReference type="GO" id="GO:0005634">
    <property type="term" value="C:nucleus"/>
    <property type="evidence" value="ECO:0007669"/>
    <property type="project" value="UniProtKB-SubCell"/>
</dbReference>
<proteinExistence type="predicted"/>
<dbReference type="PANTHER" id="PTHR31001:SF85">
    <property type="entry name" value="ZN(II)2CYS6 TRANSCRIPTION FACTOR (EUROFUNG)"/>
    <property type="match status" value="1"/>
</dbReference>
<comment type="subcellular location">
    <subcellularLocation>
        <location evidence="1">Nucleus</location>
    </subcellularLocation>
</comment>
<dbReference type="PROSITE" id="PS00463">
    <property type="entry name" value="ZN2_CY6_FUNGAL_1"/>
    <property type="match status" value="1"/>
</dbReference>
<dbReference type="Gene3D" id="4.10.240.10">
    <property type="entry name" value="Zn(2)-C6 fungal-type DNA-binding domain"/>
    <property type="match status" value="1"/>
</dbReference>
<dbReference type="GeneID" id="27310053"/>
<protein>
    <recommendedName>
        <fullName evidence="4">Zn(2)-C6 fungal-type domain-containing protein</fullName>
    </recommendedName>
</protein>
<dbReference type="VEuPathDB" id="FungiDB:PV09_02080"/>
<name>A0A0D1XWP8_9PEZI</name>
<dbReference type="CDD" id="cd12148">
    <property type="entry name" value="fungal_TF_MHR"/>
    <property type="match status" value="1"/>
</dbReference>
<dbReference type="SUPFAM" id="SSF57701">
    <property type="entry name" value="Zn2/Cys6 DNA-binding domain"/>
    <property type="match status" value="1"/>
</dbReference>
<dbReference type="RefSeq" id="XP_016217090.1">
    <property type="nucleotide sequence ID" value="XM_016355074.1"/>
</dbReference>
<accession>A0A0D1XWP8</accession>
<evidence type="ECO:0000256" key="2">
    <source>
        <dbReference type="ARBA" id="ARBA00022723"/>
    </source>
</evidence>
<dbReference type="PANTHER" id="PTHR31001">
    <property type="entry name" value="UNCHARACTERIZED TRANSCRIPTIONAL REGULATORY PROTEIN"/>
    <property type="match status" value="1"/>
</dbReference>
<organism evidence="5 6">
    <name type="scientific">Verruconis gallopava</name>
    <dbReference type="NCBI Taxonomy" id="253628"/>
    <lineage>
        <taxon>Eukaryota</taxon>
        <taxon>Fungi</taxon>
        <taxon>Dikarya</taxon>
        <taxon>Ascomycota</taxon>
        <taxon>Pezizomycotina</taxon>
        <taxon>Dothideomycetes</taxon>
        <taxon>Pleosporomycetidae</taxon>
        <taxon>Venturiales</taxon>
        <taxon>Sympoventuriaceae</taxon>
        <taxon>Verruconis</taxon>
    </lineage>
</organism>
<dbReference type="GO" id="GO:0003677">
    <property type="term" value="F:DNA binding"/>
    <property type="evidence" value="ECO:0007669"/>
    <property type="project" value="InterPro"/>
</dbReference>
<dbReference type="HOGENOM" id="CLU_004083_5_3_1"/>
<dbReference type="InterPro" id="IPR050613">
    <property type="entry name" value="Sec_Metabolite_Reg"/>
</dbReference>
<keyword evidence="6" id="KW-1185">Reference proteome</keyword>
<dbReference type="CDD" id="cd00067">
    <property type="entry name" value="GAL4"/>
    <property type="match status" value="1"/>
</dbReference>
<dbReference type="InterPro" id="IPR001138">
    <property type="entry name" value="Zn2Cys6_DnaBD"/>
</dbReference>
<dbReference type="PROSITE" id="PS50048">
    <property type="entry name" value="ZN2_CY6_FUNGAL_2"/>
    <property type="match status" value="1"/>
</dbReference>
<evidence type="ECO:0000313" key="6">
    <source>
        <dbReference type="Proteomes" id="UP000053259"/>
    </source>
</evidence>
<dbReference type="EMBL" id="KN847533">
    <property type="protein sequence ID" value="KIW07221.1"/>
    <property type="molecule type" value="Genomic_DNA"/>
</dbReference>
<evidence type="ECO:0000259" key="4">
    <source>
        <dbReference type="PROSITE" id="PS50048"/>
    </source>
</evidence>
<dbReference type="SMART" id="SM00066">
    <property type="entry name" value="GAL4"/>
    <property type="match status" value="1"/>
</dbReference>
<dbReference type="OrthoDB" id="2269373at2759"/>
<dbReference type="InterPro" id="IPR007219">
    <property type="entry name" value="XnlR_reg_dom"/>
</dbReference>
<dbReference type="InterPro" id="IPR036864">
    <property type="entry name" value="Zn2-C6_fun-type_DNA-bd_sf"/>
</dbReference>
<dbReference type="GO" id="GO:0008270">
    <property type="term" value="F:zinc ion binding"/>
    <property type="evidence" value="ECO:0007669"/>
    <property type="project" value="InterPro"/>
</dbReference>
<dbReference type="GO" id="GO:0000981">
    <property type="term" value="F:DNA-binding transcription factor activity, RNA polymerase II-specific"/>
    <property type="evidence" value="ECO:0007669"/>
    <property type="project" value="InterPro"/>
</dbReference>
<dbReference type="SMART" id="SM00906">
    <property type="entry name" value="Fungal_trans"/>
    <property type="match status" value="1"/>
</dbReference>
<gene>
    <name evidence="5" type="ORF">PV09_02080</name>
</gene>
<sequence>MPQPTQDDGSSGLHKFSCVLCHKRKVKCDRLEPCGYCARHNDTCVYEAPPPPKRRKKEAKSSHADLLARLQRAEDQLRQVVAPGQFDQLSSAVGSPANASTPKSAASTPALQSAVIAKHDTPRGRLIASGNSTRYLDSNLWVTLDNELQNPDAVLRDTGIGAGDAQYVGSDDDGDVDHAAGMLLSTNGISDQELAELFPTVAQQNVLWQVYIDNVHYLTMILHRPGFQKVVDTARTKGILSLSKPNVALIFSTFFIAAASLSNAQCETKLRQTRKKLLKQLRAGTRHALVRASFTRSTDLVTLQAFVQFLICMRNGMDSQTLWILSGVAFRIAQRMGMHRADVDSNLPPFEIEMRRRLWHQLMILDFTSSELAGCSPNYSAAIIDPEGRSPLNLNEEDLKEDMKEFPPEREGATDMIFCRLRYEFRSFFALIHRSRSSFKPSLGPIFEAGFNRITEDSFSMEEKNKFVDELENKLQNNYLRFCDPINRLHNITGIAARAAVAGMRLRVHHPRHYLESGREPPQEIRDLCFALSMKILKYDIMCHSQKELQGYIWHVRVYFQWHAFIFLLNELRVRTTGEEAEKAWELCEEAFFYHPELISGEFALYRAIRIIALRAWSAREKMLLQQGLYFSVPKFIIQARERAGIGAFQSGPSNTSPQMSTTQSVMGRNTYQQYPTPASVSAPNMRDTIASDEPPMLYNTSWPSVVPGEEGLFMSKPGEPSPIDWDAWDSLVQMDLPTLEFGLEAFFKT</sequence>
<evidence type="ECO:0000313" key="5">
    <source>
        <dbReference type="EMBL" id="KIW07221.1"/>
    </source>
</evidence>
<reference evidence="5 6" key="1">
    <citation type="submission" date="2015-01" db="EMBL/GenBank/DDBJ databases">
        <title>The Genome Sequence of Ochroconis gallopava CBS43764.</title>
        <authorList>
            <consortium name="The Broad Institute Genomics Platform"/>
            <person name="Cuomo C."/>
            <person name="de Hoog S."/>
            <person name="Gorbushina A."/>
            <person name="Stielow B."/>
            <person name="Teixiera M."/>
            <person name="Abouelleil A."/>
            <person name="Chapman S.B."/>
            <person name="Priest M."/>
            <person name="Young S.K."/>
            <person name="Wortman J."/>
            <person name="Nusbaum C."/>
            <person name="Birren B."/>
        </authorList>
    </citation>
    <scope>NUCLEOTIDE SEQUENCE [LARGE SCALE GENOMIC DNA]</scope>
    <source>
        <strain evidence="5 6">CBS 43764</strain>
    </source>
</reference>
<dbReference type="STRING" id="253628.A0A0D1XWP8"/>
<keyword evidence="2" id="KW-0479">Metal-binding</keyword>
<keyword evidence="3" id="KW-0539">Nucleus</keyword>
<dbReference type="Proteomes" id="UP000053259">
    <property type="component" value="Unassembled WGS sequence"/>
</dbReference>
<dbReference type="Pfam" id="PF00172">
    <property type="entry name" value="Zn_clus"/>
    <property type="match status" value="1"/>
</dbReference>
<dbReference type="GO" id="GO:0006351">
    <property type="term" value="P:DNA-templated transcription"/>
    <property type="evidence" value="ECO:0007669"/>
    <property type="project" value="InterPro"/>
</dbReference>
<feature type="domain" description="Zn(2)-C6 fungal-type" evidence="4">
    <location>
        <begin position="17"/>
        <end position="46"/>
    </location>
</feature>